<keyword evidence="4" id="KW-0804">Transcription</keyword>
<reference evidence="6 7" key="1">
    <citation type="submission" date="2020-04" db="EMBL/GenBank/DDBJ databases">
        <authorList>
            <person name="De Canck E."/>
        </authorList>
    </citation>
    <scope>NUCLEOTIDE SEQUENCE [LARGE SCALE GENOMIC DNA]</scope>
    <source>
        <strain evidence="6 7">LMG 24238</strain>
    </source>
</reference>
<dbReference type="GeneID" id="97038754"/>
<feature type="domain" description="HTH lysR-type" evidence="5">
    <location>
        <begin position="1"/>
        <end position="58"/>
    </location>
</feature>
<evidence type="ECO:0000259" key="5">
    <source>
        <dbReference type="PROSITE" id="PS50931"/>
    </source>
</evidence>
<dbReference type="Gene3D" id="1.10.10.10">
    <property type="entry name" value="Winged helix-like DNA-binding domain superfamily/Winged helix DNA-binding domain"/>
    <property type="match status" value="1"/>
</dbReference>
<sequence length="300" mass="32420">MRLRHIEVFSAIMKTGSTVGAASVLNISQPAVSKTLQHAERTLGFALFVRSKGKLVPTPEALRLQEELQPLDDQLARVHRVVANLSAGKEAPLRIAATSSLAHHLVPYALAAWGRAFPNAQCMLVSSLTREMVYWLLIGEIDIGFTMQAISQPNLVTTPVCNFDLYVIAPPDWWPKSVLDRPAVPADLAGQPFIALDTASPLGVTVMGWLNGVEPEIKASVKTYALARALVEANVGIAVVDSFTAQAGSSAGKVQMRPIMSPTENWVYALTNSSRPPPQSADVLVRSMQELGGFSSLERR</sequence>
<protein>
    <recommendedName>
        <fullName evidence="5">HTH lysR-type domain-containing protein</fullName>
    </recommendedName>
</protein>
<name>A0A6J4ZP50_9BURK</name>
<evidence type="ECO:0000256" key="3">
    <source>
        <dbReference type="ARBA" id="ARBA00023125"/>
    </source>
</evidence>
<keyword evidence="3" id="KW-0238">DNA-binding</keyword>
<dbReference type="GO" id="GO:0043565">
    <property type="term" value="F:sequence-specific DNA binding"/>
    <property type="evidence" value="ECO:0007669"/>
    <property type="project" value="TreeGrafter"/>
</dbReference>
<dbReference type="GO" id="GO:0010628">
    <property type="term" value="P:positive regulation of gene expression"/>
    <property type="evidence" value="ECO:0007669"/>
    <property type="project" value="TreeGrafter"/>
</dbReference>
<evidence type="ECO:0000313" key="6">
    <source>
        <dbReference type="EMBL" id="CAB3638750.1"/>
    </source>
</evidence>
<dbReference type="RefSeq" id="WP_175048534.1">
    <property type="nucleotide sequence ID" value="NZ_CADIKC010000001.1"/>
</dbReference>
<dbReference type="InterPro" id="IPR036388">
    <property type="entry name" value="WH-like_DNA-bd_sf"/>
</dbReference>
<dbReference type="InterPro" id="IPR005119">
    <property type="entry name" value="LysR_subst-bd"/>
</dbReference>
<keyword evidence="7" id="KW-1185">Reference proteome</keyword>
<keyword evidence="2" id="KW-0805">Transcription regulation</keyword>
<dbReference type="EMBL" id="CADIKC010000001">
    <property type="protein sequence ID" value="CAB3638750.1"/>
    <property type="molecule type" value="Genomic_DNA"/>
</dbReference>
<accession>A0A6J4ZP50</accession>
<proteinExistence type="inferred from homology"/>
<evidence type="ECO:0000256" key="4">
    <source>
        <dbReference type="ARBA" id="ARBA00023163"/>
    </source>
</evidence>
<dbReference type="AlphaFoldDB" id="A0A6J4ZP50"/>
<dbReference type="SUPFAM" id="SSF53850">
    <property type="entry name" value="Periplasmic binding protein-like II"/>
    <property type="match status" value="1"/>
</dbReference>
<dbReference type="PANTHER" id="PTHR30427">
    <property type="entry name" value="TRANSCRIPTIONAL ACTIVATOR PROTEIN LYSR"/>
    <property type="match status" value="1"/>
</dbReference>
<evidence type="ECO:0000256" key="2">
    <source>
        <dbReference type="ARBA" id="ARBA00023015"/>
    </source>
</evidence>
<dbReference type="GO" id="GO:0003700">
    <property type="term" value="F:DNA-binding transcription factor activity"/>
    <property type="evidence" value="ECO:0007669"/>
    <property type="project" value="InterPro"/>
</dbReference>
<dbReference type="SUPFAM" id="SSF46785">
    <property type="entry name" value="Winged helix' DNA-binding domain"/>
    <property type="match status" value="1"/>
</dbReference>
<dbReference type="Pfam" id="PF00126">
    <property type="entry name" value="HTH_1"/>
    <property type="match status" value="1"/>
</dbReference>
<dbReference type="PANTHER" id="PTHR30427:SF1">
    <property type="entry name" value="TRANSCRIPTIONAL ACTIVATOR PROTEIN LYSR"/>
    <property type="match status" value="1"/>
</dbReference>
<evidence type="ECO:0000256" key="1">
    <source>
        <dbReference type="ARBA" id="ARBA00009437"/>
    </source>
</evidence>
<dbReference type="Gene3D" id="3.40.190.10">
    <property type="entry name" value="Periplasmic binding protein-like II"/>
    <property type="match status" value="2"/>
</dbReference>
<comment type="similarity">
    <text evidence="1">Belongs to the LysR transcriptional regulatory family.</text>
</comment>
<dbReference type="GO" id="GO:0009089">
    <property type="term" value="P:lysine biosynthetic process via diaminopimelate"/>
    <property type="evidence" value="ECO:0007669"/>
    <property type="project" value="TreeGrafter"/>
</dbReference>
<dbReference type="Pfam" id="PF03466">
    <property type="entry name" value="LysR_substrate"/>
    <property type="match status" value="1"/>
</dbReference>
<evidence type="ECO:0000313" key="7">
    <source>
        <dbReference type="Proteomes" id="UP000494255"/>
    </source>
</evidence>
<organism evidence="6 7">
    <name type="scientific">Paraburkholderia sediminicola</name>
    <dbReference type="NCBI Taxonomy" id="458836"/>
    <lineage>
        <taxon>Bacteria</taxon>
        <taxon>Pseudomonadati</taxon>
        <taxon>Pseudomonadota</taxon>
        <taxon>Betaproteobacteria</taxon>
        <taxon>Burkholderiales</taxon>
        <taxon>Burkholderiaceae</taxon>
        <taxon>Paraburkholderia</taxon>
    </lineage>
</organism>
<dbReference type="InterPro" id="IPR036390">
    <property type="entry name" value="WH_DNA-bd_sf"/>
</dbReference>
<dbReference type="PROSITE" id="PS50931">
    <property type="entry name" value="HTH_LYSR"/>
    <property type="match status" value="1"/>
</dbReference>
<dbReference type="InterPro" id="IPR000847">
    <property type="entry name" value="LysR_HTH_N"/>
</dbReference>
<dbReference type="Proteomes" id="UP000494255">
    <property type="component" value="Unassembled WGS sequence"/>
</dbReference>
<gene>
    <name evidence="6" type="ORF">LMG24238_00083</name>
</gene>